<keyword evidence="2" id="KW-1133">Transmembrane helix</keyword>
<feature type="domain" description="Putative host cell surface-exposed lipoprotein Ltp-like HTH region" evidence="3">
    <location>
        <begin position="122"/>
        <end position="160"/>
    </location>
</feature>
<dbReference type="Pfam" id="PF07553">
    <property type="entry name" value="Lipoprotein_Ltp"/>
    <property type="match status" value="1"/>
</dbReference>
<dbReference type="InterPro" id="IPR011434">
    <property type="entry name" value="Ltp-like_HTH"/>
</dbReference>
<feature type="compositionally biased region" description="Low complexity" evidence="1">
    <location>
        <begin position="89"/>
        <end position="117"/>
    </location>
</feature>
<accession>A0A9J6QV20</accession>
<keyword evidence="5" id="KW-1185">Reference proteome</keyword>
<dbReference type="Gene3D" id="1.10.10.10">
    <property type="entry name" value="Winged helix-like DNA-binding domain superfamily/Winged helix DNA-binding domain"/>
    <property type="match status" value="1"/>
</dbReference>
<evidence type="ECO:0000256" key="2">
    <source>
        <dbReference type="SAM" id="Phobius"/>
    </source>
</evidence>
<sequence length="167" mass="17957">MKKCLQCGTEADTNFCPNCGSEMKEVPHLFPERSKTTSDIEPTIPSTPRPGQGMKAKKPIYKRVWFIILVIIVVLGIVGCFASGDENTETASTPTEATPSTTMATTEAPATTAATESTTLGEKNALQKAKDYLMLDAGFSKKGLKEQLEFEGFTDKQAAHGAKSVGY</sequence>
<evidence type="ECO:0000259" key="3">
    <source>
        <dbReference type="Pfam" id="PF07553"/>
    </source>
</evidence>
<comment type="caution">
    <text evidence="4">The sequence shown here is derived from an EMBL/GenBank/DDBJ whole genome shotgun (WGS) entry which is preliminary data.</text>
</comment>
<proteinExistence type="predicted"/>
<dbReference type="AlphaFoldDB" id="A0A9J6QV20"/>
<dbReference type="InterPro" id="IPR036388">
    <property type="entry name" value="WH-like_DNA-bd_sf"/>
</dbReference>
<feature type="region of interest" description="Disordered" evidence="1">
    <location>
        <begin position="32"/>
        <end position="53"/>
    </location>
</feature>
<dbReference type="RefSeq" id="WP_253020894.1">
    <property type="nucleotide sequence ID" value="NZ_JAJAGH010000013.1"/>
</dbReference>
<keyword evidence="2" id="KW-0812">Transmembrane</keyword>
<dbReference type="Proteomes" id="UP001065549">
    <property type="component" value="Unassembled WGS sequence"/>
</dbReference>
<reference evidence="4" key="1">
    <citation type="submission" date="2022-09" db="EMBL/GenBank/DDBJ databases">
        <title>Culturomic study of gut microbiota in children with autism spectrum disorder.</title>
        <authorList>
            <person name="Efimov B.A."/>
            <person name="Chaplin A.V."/>
            <person name="Sokolova S.R."/>
            <person name="Pikina A.P."/>
            <person name="Korzhanova M."/>
            <person name="Belova V."/>
            <person name="Korostin D."/>
        </authorList>
    </citation>
    <scope>NUCLEOTIDE SEQUENCE</scope>
    <source>
        <strain evidence="4">ASD5510</strain>
    </source>
</reference>
<feature type="transmembrane region" description="Helical" evidence="2">
    <location>
        <begin position="64"/>
        <end position="84"/>
    </location>
</feature>
<evidence type="ECO:0000313" key="5">
    <source>
        <dbReference type="Proteomes" id="UP001065549"/>
    </source>
</evidence>
<name>A0A9J6QV20_9FIRM</name>
<organism evidence="4 5">
    <name type="scientific">Hominibacterium faecale</name>
    <dbReference type="NCBI Taxonomy" id="2839743"/>
    <lineage>
        <taxon>Bacteria</taxon>
        <taxon>Bacillati</taxon>
        <taxon>Bacillota</taxon>
        <taxon>Clostridia</taxon>
        <taxon>Peptostreptococcales</taxon>
        <taxon>Anaerovoracaceae</taxon>
        <taxon>Hominibacterium</taxon>
    </lineage>
</organism>
<protein>
    <submittedName>
        <fullName evidence="4">Ltp family lipoprotein</fullName>
    </submittedName>
</protein>
<feature type="region of interest" description="Disordered" evidence="1">
    <location>
        <begin position="86"/>
        <end position="117"/>
    </location>
</feature>
<keyword evidence="4" id="KW-0449">Lipoprotein</keyword>
<gene>
    <name evidence="4" type="ORF">OBO34_15245</name>
</gene>
<keyword evidence="2" id="KW-0472">Membrane</keyword>
<evidence type="ECO:0000256" key="1">
    <source>
        <dbReference type="SAM" id="MobiDB-lite"/>
    </source>
</evidence>
<evidence type="ECO:0000313" key="4">
    <source>
        <dbReference type="EMBL" id="MCU7379700.1"/>
    </source>
</evidence>
<dbReference type="EMBL" id="JAOSHN010000006">
    <property type="protein sequence ID" value="MCU7379700.1"/>
    <property type="molecule type" value="Genomic_DNA"/>
</dbReference>